<dbReference type="SUPFAM" id="SSF55455">
    <property type="entry name" value="SRF-like"/>
    <property type="match status" value="1"/>
</dbReference>
<keyword evidence="2" id="KW-0805">Transcription regulation</keyword>
<feature type="coiled-coil region" evidence="6">
    <location>
        <begin position="41"/>
        <end position="98"/>
    </location>
</feature>
<comment type="caution">
    <text evidence="9">The sequence shown here is derived from an EMBL/GenBank/DDBJ whole genome shotgun (WGS) entry which is preliminary data.</text>
</comment>
<feature type="domain" description="MADS-box" evidence="7">
    <location>
        <begin position="1"/>
        <end position="42"/>
    </location>
</feature>
<comment type="subcellular location">
    <subcellularLocation>
        <location evidence="1">Nucleus</location>
    </subcellularLocation>
</comment>
<dbReference type="GO" id="GO:0046983">
    <property type="term" value="F:protein dimerization activity"/>
    <property type="evidence" value="ECO:0007669"/>
    <property type="project" value="InterPro"/>
</dbReference>
<dbReference type="PANTHER" id="PTHR48019">
    <property type="entry name" value="SERUM RESPONSE FACTOR HOMOLOG"/>
    <property type="match status" value="1"/>
</dbReference>
<dbReference type="InterPro" id="IPR002100">
    <property type="entry name" value="TF_MADSbox"/>
</dbReference>
<keyword evidence="3" id="KW-0238">DNA-binding</keyword>
<keyword evidence="10" id="KW-1185">Reference proteome</keyword>
<protein>
    <submittedName>
        <fullName evidence="9">Transcription factor, MADS-box</fullName>
    </submittedName>
</protein>
<evidence type="ECO:0000313" key="9">
    <source>
        <dbReference type="EMBL" id="KAK6924680.1"/>
    </source>
</evidence>
<evidence type="ECO:0000256" key="4">
    <source>
        <dbReference type="ARBA" id="ARBA00023163"/>
    </source>
</evidence>
<dbReference type="PROSITE" id="PS51297">
    <property type="entry name" value="K_BOX"/>
    <property type="match status" value="1"/>
</dbReference>
<proteinExistence type="predicted"/>
<dbReference type="Pfam" id="PF01486">
    <property type="entry name" value="K-box"/>
    <property type="match status" value="1"/>
</dbReference>
<keyword evidence="5" id="KW-0539">Nucleus</keyword>
<gene>
    <name evidence="9" type="ORF">RJ641_009006</name>
</gene>
<dbReference type="InterPro" id="IPR002487">
    <property type="entry name" value="TF_Kbox"/>
</dbReference>
<dbReference type="AlphaFoldDB" id="A0AAN8UZH5"/>
<evidence type="ECO:0000259" key="7">
    <source>
        <dbReference type="PROSITE" id="PS50066"/>
    </source>
</evidence>
<reference evidence="9 10" key="1">
    <citation type="submission" date="2023-12" db="EMBL/GenBank/DDBJ databases">
        <title>A high-quality genome assembly for Dillenia turbinata (Dilleniales).</title>
        <authorList>
            <person name="Chanderbali A."/>
        </authorList>
    </citation>
    <scope>NUCLEOTIDE SEQUENCE [LARGE SCALE GENOMIC DNA]</scope>
    <source>
        <strain evidence="9">LSX21</strain>
        <tissue evidence="9">Leaf</tissue>
    </source>
</reference>
<dbReference type="InterPro" id="IPR036879">
    <property type="entry name" value="TF_MADSbox_sf"/>
</dbReference>
<evidence type="ECO:0000256" key="6">
    <source>
        <dbReference type="SAM" id="Coils"/>
    </source>
</evidence>
<organism evidence="9 10">
    <name type="scientific">Dillenia turbinata</name>
    <dbReference type="NCBI Taxonomy" id="194707"/>
    <lineage>
        <taxon>Eukaryota</taxon>
        <taxon>Viridiplantae</taxon>
        <taxon>Streptophyta</taxon>
        <taxon>Embryophyta</taxon>
        <taxon>Tracheophyta</taxon>
        <taxon>Spermatophyta</taxon>
        <taxon>Magnoliopsida</taxon>
        <taxon>eudicotyledons</taxon>
        <taxon>Gunneridae</taxon>
        <taxon>Pentapetalae</taxon>
        <taxon>Dilleniales</taxon>
        <taxon>Dilleniaceae</taxon>
        <taxon>Dillenia</taxon>
    </lineage>
</organism>
<evidence type="ECO:0000313" key="10">
    <source>
        <dbReference type="Proteomes" id="UP001370490"/>
    </source>
</evidence>
<evidence type="ECO:0000256" key="5">
    <source>
        <dbReference type="ARBA" id="ARBA00023242"/>
    </source>
</evidence>
<dbReference type="EMBL" id="JBAMMX010000016">
    <property type="protein sequence ID" value="KAK6924680.1"/>
    <property type="molecule type" value="Genomic_DNA"/>
</dbReference>
<dbReference type="SMART" id="SM00432">
    <property type="entry name" value="MADS"/>
    <property type="match status" value="1"/>
</dbReference>
<feature type="non-terminal residue" evidence="9">
    <location>
        <position position="114"/>
    </location>
</feature>
<name>A0AAN8UZH5_9MAGN</name>
<dbReference type="PROSITE" id="PS50066">
    <property type="entry name" value="MADS_BOX_2"/>
    <property type="match status" value="1"/>
</dbReference>
<evidence type="ECO:0000259" key="8">
    <source>
        <dbReference type="PROSITE" id="PS51297"/>
    </source>
</evidence>
<dbReference type="Proteomes" id="UP001370490">
    <property type="component" value="Unassembled WGS sequence"/>
</dbReference>
<feature type="domain" description="K-box" evidence="8">
    <location>
        <begin position="41"/>
        <end position="114"/>
    </location>
</feature>
<dbReference type="Gene3D" id="3.40.1810.10">
    <property type="entry name" value="Transcription factor, MADS-box"/>
    <property type="match status" value="1"/>
</dbReference>
<dbReference type="GO" id="GO:0003677">
    <property type="term" value="F:DNA binding"/>
    <property type="evidence" value="ECO:0007669"/>
    <property type="project" value="UniProtKB-KW"/>
</dbReference>
<sequence length="114" mass="13349">MGRGKVELKRIENPTRRQVSFSKRKNGLLKKAFELSILCDAEFWRTEIDDLKKSIVNLEAKLKHCAGEDLMMLGLKELKQLERQLKIAVERVRSRKRRIIAESIAFLKKRELKG</sequence>
<evidence type="ECO:0000256" key="1">
    <source>
        <dbReference type="ARBA" id="ARBA00004123"/>
    </source>
</evidence>
<evidence type="ECO:0000256" key="3">
    <source>
        <dbReference type="ARBA" id="ARBA00023125"/>
    </source>
</evidence>
<dbReference type="InterPro" id="IPR050142">
    <property type="entry name" value="MADS-box/MEF2_TF"/>
</dbReference>
<dbReference type="GO" id="GO:0003700">
    <property type="term" value="F:DNA-binding transcription factor activity"/>
    <property type="evidence" value="ECO:0007669"/>
    <property type="project" value="InterPro"/>
</dbReference>
<accession>A0AAN8UZH5</accession>
<keyword evidence="6" id="KW-0175">Coiled coil</keyword>
<keyword evidence="4" id="KW-0804">Transcription</keyword>
<dbReference type="PRINTS" id="PR00404">
    <property type="entry name" value="MADSDOMAIN"/>
</dbReference>
<evidence type="ECO:0000256" key="2">
    <source>
        <dbReference type="ARBA" id="ARBA00023015"/>
    </source>
</evidence>
<dbReference type="GO" id="GO:0005634">
    <property type="term" value="C:nucleus"/>
    <property type="evidence" value="ECO:0007669"/>
    <property type="project" value="UniProtKB-SubCell"/>
</dbReference>